<protein>
    <recommendedName>
        <fullName evidence="3">F-box domain-containing protein</fullName>
    </recommendedName>
</protein>
<sequence length="534" mass="60740">MLCLPVDVLKIVLEYVRLKRDLKSLCLTSKALHDLSVPYLYESVDLYMWDHEQGDATRFARSVAAGAGRYLRFTRHAMFACGPPAPEPPSPDIIDHSLDIALTKYPMHTSSAEVFVEITLLLEMFPHNTLKALDIESAAALPARLILYLEQHQQNLEQLAATLGKCQYLSAETWSRFIPDSLHTLQLSLVSDVEHFEAFLPGLLHIGQRLERLSLDLATEDCSVEVLKQLSALQSKQSLDRLEELSLIRFNLKDLFNPLSKIIDFTRLTAITWSLCSGSDGFLGDMKESISQNTSLQHFDADVDGKEQFFDIIRSCSNLKSLHLSSGSPWHIDRSPRAMQWFQTNGGLVHTLTFHSTVLEGGDYSIDRAFCDVICRYCSRLKQLGFELSDLGVNFDLWEDGHGFRDYLSCFPSLPELRIVRLWYFTTGVTLKPRELSWYAQRFATTIFQYLEEKQSCPMFQAVVFSVGWTDDDSSSLQTVRHCFVKGSQTDNLHRQVPVAIQVPTYMLRDLDPSLYICSYIPQDSGVWIHEGLE</sequence>
<evidence type="ECO:0008006" key="3">
    <source>
        <dbReference type="Google" id="ProtNLM"/>
    </source>
</evidence>
<dbReference type="OrthoDB" id="3799981at2759"/>
<dbReference type="Proteomes" id="UP000799324">
    <property type="component" value="Unassembled WGS sequence"/>
</dbReference>
<reference evidence="1" key="1">
    <citation type="journal article" date="2020" name="Stud. Mycol.">
        <title>101 Dothideomycetes genomes: a test case for predicting lifestyles and emergence of pathogens.</title>
        <authorList>
            <person name="Haridas S."/>
            <person name="Albert R."/>
            <person name="Binder M."/>
            <person name="Bloem J."/>
            <person name="Labutti K."/>
            <person name="Salamov A."/>
            <person name="Andreopoulos B."/>
            <person name="Baker S."/>
            <person name="Barry K."/>
            <person name="Bills G."/>
            <person name="Bluhm B."/>
            <person name="Cannon C."/>
            <person name="Castanera R."/>
            <person name="Culley D."/>
            <person name="Daum C."/>
            <person name="Ezra D."/>
            <person name="Gonzalez J."/>
            <person name="Henrissat B."/>
            <person name="Kuo A."/>
            <person name="Liang C."/>
            <person name="Lipzen A."/>
            <person name="Lutzoni F."/>
            <person name="Magnuson J."/>
            <person name="Mondo S."/>
            <person name="Nolan M."/>
            <person name="Ohm R."/>
            <person name="Pangilinan J."/>
            <person name="Park H.-J."/>
            <person name="Ramirez L."/>
            <person name="Alfaro M."/>
            <person name="Sun H."/>
            <person name="Tritt A."/>
            <person name="Yoshinaga Y."/>
            <person name="Zwiers L.-H."/>
            <person name="Turgeon B."/>
            <person name="Goodwin S."/>
            <person name="Spatafora J."/>
            <person name="Crous P."/>
            <person name="Grigoriev I."/>
        </authorList>
    </citation>
    <scope>NUCLEOTIDE SEQUENCE</scope>
    <source>
        <strain evidence="1">CBS 122681</strain>
    </source>
</reference>
<evidence type="ECO:0000313" key="1">
    <source>
        <dbReference type="EMBL" id="KAF2657547.1"/>
    </source>
</evidence>
<dbReference type="SUPFAM" id="SSF52047">
    <property type="entry name" value="RNI-like"/>
    <property type="match status" value="1"/>
</dbReference>
<dbReference type="Gene3D" id="3.80.10.10">
    <property type="entry name" value="Ribonuclease Inhibitor"/>
    <property type="match status" value="1"/>
</dbReference>
<keyword evidence="2" id="KW-1185">Reference proteome</keyword>
<evidence type="ECO:0000313" key="2">
    <source>
        <dbReference type="Proteomes" id="UP000799324"/>
    </source>
</evidence>
<organism evidence="1 2">
    <name type="scientific">Lophiostoma macrostomum CBS 122681</name>
    <dbReference type="NCBI Taxonomy" id="1314788"/>
    <lineage>
        <taxon>Eukaryota</taxon>
        <taxon>Fungi</taxon>
        <taxon>Dikarya</taxon>
        <taxon>Ascomycota</taxon>
        <taxon>Pezizomycotina</taxon>
        <taxon>Dothideomycetes</taxon>
        <taxon>Pleosporomycetidae</taxon>
        <taxon>Pleosporales</taxon>
        <taxon>Lophiostomataceae</taxon>
        <taxon>Lophiostoma</taxon>
    </lineage>
</organism>
<dbReference type="InterPro" id="IPR032675">
    <property type="entry name" value="LRR_dom_sf"/>
</dbReference>
<dbReference type="EMBL" id="MU004324">
    <property type="protein sequence ID" value="KAF2657547.1"/>
    <property type="molecule type" value="Genomic_DNA"/>
</dbReference>
<name>A0A6A6TE10_9PLEO</name>
<proteinExistence type="predicted"/>
<dbReference type="AlphaFoldDB" id="A0A6A6TE10"/>
<accession>A0A6A6TE10</accession>
<gene>
    <name evidence="1" type="ORF">K491DRAFT_324517</name>
</gene>